<keyword evidence="3" id="KW-1185">Reference proteome</keyword>
<evidence type="ECO:0000313" key="2">
    <source>
        <dbReference type="EMBL" id="GFS20743.1"/>
    </source>
</evidence>
<feature type="compositionally biased region" description="Basic and acidic residues" evidence="1">
    <location>
        <begin position="56"/>
        <end position="72"/>
    </location>
</feature>
<proteinExistence type="predicted"/>
<dbReference type="EMBL" id="BMAT01006834">
    <property type="protein sequence ID" value="GFS20743.1"/>
    <property type="molecule type" value="Genomic_DNA"/>
</dbReference>
<evidence type="ECO:0000313" key="3">
    <source>
        <dbReference type="Proteomes" id="UP000762676"/>
    </source>
</evidence>
<reference evidence="2 3" key="1">
    <citation type="journal article" date="2021" name="Elife">
        <title>Chloroplast acquisition without the gene transfer in kleptoplastic sea slugs, Plakobranchus ocellatus.</title>
        <authorList>
            <person name="Maeda T."/>
            <person name="Takahashi S."/>
            <person name="Yoshida T."/>
            <person name="Shimamura S."/>
            <person name="Takaki Y."/>
            <person name="Nagai Y."/>
            <person name="Toyoda A."/>
            <person name="Suzuki Y."/>
            <person name="Arimoto A."/>
            <person name="Ishii H."/>
            <person name="Satoh N."/>
            <person name="Nishiyama T."/>
            <person name="Hasebe M."/>
            <person name="Maruyama T."/>
            <person name="Minagawa J."/>
            <person name="Obokata J."/>
            <person name="Shigenobu S."/>
        </authorList>
    </citation>
    <scope>NUCLEOTIDE SEQUENCE [LARGE SCALE GENOMIC DNA]</scope>
</reference>
<dbReference type="Proteomes" id="UP000762676">
    <property type="component" value="Unassembled WGS sequence"/>
</dbReference>
<name>A0AAV4JFS7_9GAST</name>
<protein>
    <submittedName>
        <fullName evidence="2">Uncharacterized protein</fullName>
    </submittedName>
</protein>
<accession>A0AAV4JFS7</accession>
<sequence length="90" mass="10278">MRGLDRDAKKPLSRSVVVAPFTVALYHEKIKGNPKTVSCSRSLFRWVTWHASVKKKSAEQEHARNQDRESKRGSVPLCCKEEDIPKERGT</sequence>
<feature type="compositionally biased region" description="Basic and acidic residues" evidence="1">
    <location>
        <begin position="79"/>
        <end position="90"/>
    </location>
</feature>
<gene>
    <name evidence="2" type="ORF">ElyMa_003321200</name>
</gene>
<comment type="caution">
    <text evidence="2">The sequence shown here is derived from an EMBL/GenBank/DDBJ whole genome shotgun (WGS) entry which is preliminary data.</text>
</comment>
<organism evidence="2 3">
    <name type="scientific">Elysia marginata</name>
    <dbReference type="NCBI Taxonomy" id="1093978"/>
    <lineage>
        <taxon>Eukaryota</taxon>
        <taxon>Metazoa</taxon>
        <taxon>Spiralia</taxon>
        <taxon>Lophotrochozoa</taxon>
        <taxon>Mollusca</taxon>
        <taxon>Gastropoda</taxon>
        <taxon>Heterobranchia</taxon>
        <taxon>Euthyneura</taxon>
        <taxon>Panpulmonata</taxon>
        <taxon>Sacoglossa</taxon>
        <taxon>Placobranchoidea</taxon>
        <taxon>Plakobranchidae</taxon>
        <taxon>Elysia</taxon>
    </lineage>
</organism>
<feature type="region of interest" description="Disordered" evidence="1">
    <location>
        <begin position="55"/>
        <end position="90"/>
    </location>
</feature>
<evidence type="ECO:0000256" key="1">
    <source>
        <dbReference type="SAM" id="MobiDB-lite"/>
    </source>
</evidence>
<dbReference type="AlphaFoldDB" id="A0AAV4JFS7"/>